<evidence type="ECO:0000313" key="2">
    <source>
        <dbReference type="Proteomes" id="UP000781932"/>
    </source>
</evidence>
<dbReference type="EMBL" id="JAATWM020000016">
    <property type="protein sequence ID" value="KAF9876719.1"/>
    <property type="molecule type" value="Genomic_DNA"/>
</dbReference>
<evidence type="ECO:0000313" key="1">
    <source>
        <dbReference type="EMBL" id="KAF9876719.1"/>
    </source>
</evidence>
<reference evidence="1" key="1">
    <citation type="submission" date="2020-03" db="EMBL/GenBank/DDBJ databases">
        <authorList>
            <person name="He L."/>
        </authorList>
    </citation>
    <scope>NUCLEOTIDE SEQUENCE</scope>
    <source>
        <strain evidence="1">CkLH20</strain>
    </source>
</reference>
<reference evidence="1" key="2">
    <citation type="submission" date="2020-11" db="EMBL/GenBank/DDBJ databases">
        <title>Whole genome sequencing of Colletotrichum sp.</title>
        <authorList>
            <person name="Li H."/>
        </authorList>
    </citation>
    <scope>NUCLEOTIDE SEQUENCE</scope>
    <source>
        <strain evidence="1">CkLH20</strain>
    </source>
</reference>
<dbReference type="RefSeq" id="XP_038746180.1">
    <property type="nucleotide sequence ID" value="XM_038888283.1"/>
</dbReference>
<dbReference type="GeneID" id="62161357"/>
<comment type="caution">
    <text evidence="1">The sequence shown here is derived from an EMBL/GenBank/DDBJ whole genome shotgun (WGS) entry which is preliminary data.</text>
</comment>
<keyword evidence="2" id="KW-1185">Reference proteome</keyword>
<accession>A0A9P6LHW5</accession>
<sequence length="79" mass="8735">MLNETHLKASARLPASFWVIFANISIDFPAEAYTGGADSKNAGGTPFAKRPSFNTYGGLCNLEVNQFRVKSWNDKMSIY</sequence>
<dbReference type="AlphaFoldDB" id="A0A9P6LHW5"/>
<name>A0A9P6LHW5_9PEZI</name>
<dbReference type="Proteomes" id="UP000781932">
    <property type="component" value="Unassembled WGS sequence"/>
</dbReference>
<gene>
    <name evidence="1" type="ORF">CkaCkLH20_05565</name>
</gene>
<protein>
    <submittedName>
        <fullName evidence="1">Uncharacterized protein</fullName>
    </submittedName>
</protein>
<organism evidence="1 2">
    <name type="scientific">Colletotrichum karsti</name>
    <dbReference type="NCBI Taxonomy" id="1095194"/>
    <lineage>
        <taxon>Eukaryota</taxon>
        <taxon>Fungi</taxon>
        <taxon>Dikarya</taxon>
        <taxon>Ascomycota</taxon>
        <taxon>Pezizomycotina</taxon>
        <taxon>Sordariomycetes</taxon>
        <taxon>Hypocreomycetidae</taxon>
        <taxon>Glomerellales</taxon>
        <taxon>Glomerellaceae</taxon>
        <taxon>Colletotrichum</taxon>
        <taxon>Colletotrichum boninense species complex</taxon>
    </lineage>
</organism>
<proteinExistence type="predicted"/>